<gene>
    <name evidence="4" type="ORF">AXE65_02705</name>
</gene>
<evidence type="ECO:0000313" key="5">
    <source>
        <dbReference type="Proteomes" id="UP000072660"/>
    </source>
</evidence>
<feature type="region of interest" description="Disordered" evidence="1">
    <location>
        <begin position="101"/>
        <end position="167"/>
    </location>
</feature>
<name>A0A139STC4_9GAMM</name>
<dbReference type="InterPro" id="IPR007730">
    <property type="entry name" value="SPOR-like_dom"/>
</dbReference>
<dbReference type="GO" id="GO:0030428">
    <property type="term" value="C:cell septum"/>
    <property type="evidence" value="ECO:0007669"/>
    <property type="project" value="TreeGrafter"/>
</dbReference>
<dbReference type="PANTHER" id="PTHR38687:SF1">
    <property type="entry name" value="CELL DIVISION PROTEIN DEDD"/>
    <property type="match status" value="1"/>
</dbReference>
<dbReference type="PANTHER" id="PTHR38687">
    <property type="entry name" value="CELL DIVISION PROTEIN DEDD-RELATED"/>
    <property type="match status" value="1"/>
</dbReference>
<dbReference type="InterPro" id="IPR036680">
    <property type="entry name" value="SPOR-like_sf"/>
</dbReference>
<keyword evidence="5" id="KW-1185">Reference proteome</keyword>
<dbReference type="EMBL" id="LSZO01000159">
    <property type="protein sequence ID" value="KXU37764.1"/>
    <property type="molecule type" value="Genomic_DNA"/>
</dbReference>
<dbReference type="GO" id="GO:0032153">
    <property type="term" value="C:cell division site"/>
    <property type="evidence" value="ECO:0007669"/>
    <property type="project" value="TreeGrafter"/>
</dbReference>
<accession>A0A139STC4</accession>
<keyword evidence="2" id="KW-1133">Transmembrane helix</keyword>
<dbReference type="AlphaFoldDB" id="A0A139STC4"/>
<reference evidence="4 5" key="1">
    <citation type="submission" date="2016-02" db="EMBL/GenBank/DDBJ databases">
        <authorList>
            <person name="Wen L."/>
            <person name="He K."/>
            <person name="Yang H."/>
        </authorList>
    </citation>
    <scope>NUCLEOTIDE SEQUENCE [LARGE SCALE GENOMIC DNA]</scope>
    <source>
        <strain evidence="4 5">CV58</strain>
    </source>
</reference>
<proteinExistence type="predicted"/>
<dbReference type="PROSITE" id="PS51724">
    <property type="entry name" value="SPOR"/>
    <property type="match status" value="1"/>
</dbReference>
<organism evidence="4 5">
    <name type="scientific">Ventosimonas gracilis</name>
    <dbReference type="NCBI Taxonomy" id="1680762"/>
    <lineage>
        <taxon>Bacteria</taxon>
        <taxon>Pseudomonadati</taxon>
        <taxon>Pseudomonadota</taxon>
        <taxon>Gammaproteobacteria</taxon>
        <taxon>Pseudomonadales</taxon>
        <taxon>Ventosimonadaceae</taxon>
        <taxon>Ventosimonas</taxon>
    </lineage>
</organism>
<evidence type="ECO:0000256" key="2">
    <source>
        <dbReference type="SAM" id="Phobius"/>
    </source>
</evidence>
<keyword evidence="2" id="KW-0812">Transmembrane</keyword>
<keyword evidence="2" id="KW-0472">Membrane</keyword>
<feature type="compositionally biased region" description="Basic and acidic residues" evidence="1">
    <location>
        <begin position="113"/>
        <end position="122"/>
    </location>
</feature>
<dbReference type="Pfam" id="PF05036">
    <property type="entry name" value="SPOR"/>
    <property type="match status" value="1"/>
</dbReference>
<sequence length="248" mass="27101">MAWLNQKLRQRLLGAFVLTALAVIFLPMLLTQEQEPAQVQIEIPDMPNMPAMPEIRVETTTVPEAQIMDDDTDITLDQLMSADDESDAAQELVANEGNSPLVAETSESQAEPAIEKTTDPLSDKSNAPLVAKVPDTPVAPTGKTTESPAKPVVKETPVASNQSPTRRLDSANLPISWSIQLASLKNHGNAEKLRDDLRRKGYNAYIRSADGMSKVLVGPLIDLNAANHLRSELEIKQQLKGFVTRFTP</sequence>
<dbReference type="Gene3D" id="3.30.70.1070">
    <property type="entry name" value="Sporulation related repeat"/>
    <property type="match status" value="1"/>
</dbReference>
<evidence type="ECO:0000259" key="3">
    <source>
        <dbReference type="PROSITE" id="PS51724"/>
    </source>
</evidence>
<feature type="domain" description="SPOR" evidence="3">
    <location>
        <begin position="171"/>
        <end position="246"/>
    </location>
</feature>
<protein>
    <recommendedName>
        <fullName evidence="3">SPOR domain-containing protein</fullName>
    </recommendedName>
</protein>
<dbReference type="InterPro" id="IPR052521">
    <property type="entry name" value="Cell_div_SPOR-domain"/>
</dbReference>
<evidence type="ECO:0000313" key="4">
    <source>
        <dbReference type="EMBL" id="KXU37764.1"/>
    </source>
</evidence>
<dbReference type="GO" id="GO:0032506">
    <property type="term" value="P:cytokinetic process"/>
    <property type="evidence" value="ECO:0007669"/>
    <property type="project" value="TreeGrafter"/>
</dbReference>
<feature type="transmembrane region" description="Helical" evidence="2">
    <location>
        <begin position="12"/>
        <end position="30"/>
    </location>
</feature>
<dbReference type="SUPFAM" id="SSF110997">
    <property type="entry name" value="Sporulation related repeat"/>
    <property type="match status" value="1"/>
</dbReference>
<comment type="caution">
    <text evidence="4">The sequence shown here is derived from an EMBL/GenBank/DDBJ whole genome shotgun (WGS) entry which is preliminary data.</text>
</comment>
<dbReference type="GO" id="GO:0042834">
    <property type="term" value="F:peptidoglycan binding"/>
    <property type="evidence" value="ECO:0007669"/>
    <property type="project" value="InterPro"/>
</dbReference>
<dbReference type="Proteomes" id="UP000072660">
    <property type="component" value="Unassembled WGS sequence"/>
</dbReference>
<evidence type="ECO:0000256" key="1">
    <source>
        <dbReference type="SAM" id="MobiDB-lite"/>
    </source>
</evidence>